<dbReference type="Proteomes" id="UP000288024">
    <property type="component" value="Unassembled WGS sequence"/>
</dbReference>
<dbReference type="AlphaFoldDB" id="A0A3S2X421"/>
<name>A0A3S2X421_9BACI</name>
<proteinExistence type="predicted"/>
<dbReference type="RefSeq" id="WP_127738320.1">
    <property type="nucleotide sequence ID" value="NZ_RZTZ01000003.1"/>
</dbReference>
<dbReference type="Gene3D" id="3.20.20.80">
    <property type="entry name" value="Glycosidases"/>
    <property type="match status" value="1"/>
</dbReference>
<comment type="caution">
    <text evidence="1">The sequence shown here is derived from an EMBL/GenBank/DDBJ whole genome shotgun (WGS) entry which is preliminary data.</text>
</comment>
<accession>A0A3S2X421</accession>
<dbReference type="PANTHER" id="PTHR12631">
    <property type="entry name" value="ALPHA-L-IDURONIDASE"/>
    <property type="match status" value="1"/>
</dbReference>
<dbReference type="GO" id="GO:0004553">
    <property type="term" value="F:hydrolase activity, hydrolyzing O-glycosyl compounds"/>
    <property type="evidence" value="ECO:0007669"/>
    <property type="project" value="TreeGrafter"/>
</dbReference>
<protein>
    <submittedName>
        <fullName evidence="1">Glycoside hydrolase family 5</fullName>
    </submittedName>
</protein>
<dbReference type="InterPro" id="IPR051923">
    <property type="entry name" value="Glycosyl_Hydrolase_39"/>
</dbReference>
<evidence type="ECO:0000313" key="1">
    <source>
        <dbReference type="EMBL" id="RVT63844.1"/>
    </source>
</evidence>
<evidence type="ECO:0000313" key="2">
    <source>
        <dbReference type="Proteomes" id="UP000288024"/>
    </source>
</evidence>
<keyword evidence="1" id="KW-0378">Hydrolase</keyword>
<gene>
    <name evidence="1" type="ORF">EM808_11355</name>
</gene>
<keyword evidence="2" id="KW-1185">Reference proteome</keyword>
<reference evidence="1 2" key="1">
    <citation type="submission" date="2019-01" db="EMBL/GenBank/DDBJ databases">
        <title>Bacillus sp. M5HDSG1-1, whole genome shotgun sequence.</title>
        <authorList>
            <person name="Tuo L."/>
        </authorList>
    </citation>
    <scope>NUCLEOTIDE SEQUENCE [LARGE SCALE GENOMIC DNA]</scope>
    <source>
        <strain evidence="1 2">M5HDSG1-1</strain>
    </source>
</reference>
<dbReference type="SUPFAM" id="SSF51445">
    <property type="entry name" value="(Trans)glycosidases"/>
    <property type="match status" value="1"/>
</dbReference>
<sequence length="421" mass="49366">MYKYKYIPIIYILIILLFLQSNTRITEQKFAGQTSTTIPNNIGIQTHMINSPVNVNLIKDNGFKIVREDIRWANVEKLKNNYDYTIYDSFNQNLVKNNIRPYYTLGFSNPLYEENNSILTEEGRKAFVKFVEKTVKRYSNQNAIWEIWNEPNIESFWSPNFTSIDGYLKLVEETATVIKKYDKSGIIVAPALSGISSHSLLWLEESFNKGILTYIDAISVHPYRSENPETVIEDYKKLRKLISIYSDKHIPIISGEWGYSTALAWYGSKLTEKQQAEYLVRMLLVNLYSNVEISILYDWKNGGDNPDEGEQNFGIRKYNENTTKESAVALYNFSKTLNGYYFSKRVNTNKNSDYILEFKNNKDDSIYVYWTESESHHYNWPFLENLSWFYTNINGQSNKYWEKGNSELWFSSSPAYIKIEK</sequence>
<dbReference type="PANTHER" id="PTHR12631:SF10">
    <property type="entry name" value="BETA-XYLOSIDASE-LIKE PROTEIN-RELATED"/>
    <property type="match status" value="1"/>
</dbReference>
<organism evidence="1 2">
    <name type="scientific">Niallia taxi</name>
    <dbReference type="NCBI Taxonomy" id="2499688"/>
    <lineage>
        <taxon>Bacteria</taxon>
        <taxon>Bacillati</taxon>
        <taxon>Bacillota</taxon>
        <taxon>Bacilli</taxon>
        <taxon>Bacillales</taxon>
        <taxon>Bacillaceae</taxon>
        <taxon>Niallia</taxon>
    </lineage>
</organism>
<dbReference type="EMBL" id="RZTZ01000003">
    <property type="protein sequence ID" value="RVT63844.1"/>
    <property type="molecule type" value="Genomic_DNA"/>
</dbReference>
<dbReference type="InterPro" id="IPR017853">
    <property type="entry name" value="GH"/>
</dbReference>